<dbReference type="GO" id="GO:0006352">
    <property type="term" value="P:DNA-templated transcription initiation"/>
    <property type="evidence" value="ECO:0007669"/>
    <property type="project" value="InterPro"/>
</dbReference>
<dbReference type="GO" id="GO:0016987">
    <property type="term" value="F:sigma factor activity"/>
    <property type="evidence" value="ECO:0007669"/>
    <property type="project" value="UniProtKB-KW"/>
</dbReference>
<dbReference type="Proteomes" id="UP000239907">
    <property type="component" value="Unassembled WGS sequence"/>
</dbReference>
<dbReference type="RefSeq" id="WP_105043463.1">
    <property type="nucleotide sequence ID" value="NZ_MQWA01000001.1"/>
</dbReference>
<keyword evidence="1" id="KW-0805">Transcription regulation</keyword>
<keyword evidence="5" id="KW-1185">Reference proteome</keyword>
<dbReference type="Gene3D" id="1.10.1740.10">
    <property type="match status" value="1"/>
</dbReference>
<reference evidence="4 5" key="1">
    <citation type="submission" date="2016-12" db="EMBL/GenBank/DDBJ databases">
        <title>Study of bacterial adaptation to deep sea.</title>
        <authorList>
            <person name="Song J."/>
            <person name="Yoshizawa S."/>
            <person name="Kogure K."/>
        </authorList>
    </citation>
    <scope>NUCLEOTIDE SEQUENCE [LARGE SCALE GENOMIC DNA]</scope>
    <source>
        <strain evidence="4 5">SAORIC-165</strain>
    </source>
</reference>
<name>A0A2S7U3T3_9BACT</name>
<dbReference type="EMBL" id="MQWA01000001">
    <property type="protein sequence ID" value="PQJ28972.1"/>
    <property type="molecule type" value="Genomic_DNA"/>
</dbReference>
<dbReference type="SUPFAM" id="SSF88946">
    <property type="entry name" value="Sigma2 domain of RNA polymerase sigma factors"/>
    <property type="match status" value="1"/>
</dbReference>
<dbReference type="PANTHER" id="PTHR43133">
    <property type="entry name" value="RNA POLYMERASE ECF-TYPE SIGMA FACTO"/>
    <property type="match status" value="1"/>
</dbReference>
<sequence>MQGNSSFQATRWTLVQRVKEANAADAQEALNVLCSMYWRPLYAFARGYGRSMEDAEDVVQGFLAKGIEKALFSAADQEKGKMRTFLLTAFKRYLRDEHVKSVALKRGDGKVDTTDIAAEEERWADSKAVDPTVGFDKRWAIIVVESAREQLEKKYASEGKSDLYEALAGSLTGELEEDYQSIADRLEVSLSAVKVGVHRLRKRFGEMLRAEIVETIGEGEDADQELRYLIGILSD</sequence>
<organism evidence="4 5">
    <name type="scientific">Rubritalea profundi</name>
    <dbReference type="NCBI Taxonomy" id="1658618"/>
    <lineage>
        <taxon>Bacteria</taxon>
        <taxon>Pseudomonadati</taxon>
        <taxon>Verrucomicrobiota</taxon>
        <taxon>Verrucomicrobiia</taxon>
        <taxon>Verrucomicrobiales</taxon>
        <taxon>Rubritaleaceae</taxon>
        <taxon>Rubritalea</taxon>
    </lineage>
</organism>
<evidence type="ECO:0000256" key="2">
    <source>
        <dbReference type="ARBA" id="ARBA00023082"/>
    </source>
</evidence>
<evidence type="ECO:0008006" key="6">
    <source>
        <dbReference type="Google" id="ProtNLM"/>
    </source>
</evidence>
<gene>
    <name evidence="4" type="ORF">BSZ32_11045</name>
</gene>
<keyword evidence="3" id="KW-0804">Transcription</keyword>
<dbReference type="InterPro" id="IPR013325">
    <property type="entry name" value="RNA_pol_sigma_r2"/>
</dbReference>
<comment type="caution">
    <text evidence="4">The sequence shown here is derived from an EMBL/GenBank/DDBJ whole genome shotgun (WGS) entry which is preliminary data.</text>
</comment>
<dbReference type="OrthoDB" id="128557at2"/>
<evidence type="ECO:0000256" key="1">
    <source>
        <dbReference type="ARBA" id="ARBA00023015"/>
    </source>
</evidence>
<dbReference type="AlphaFoldDB" id="A0A2S7U3T3"/>
<keyword evidence="2" id="KW-0731">Sigma factor</keyword>
<dbReference type="InterPro" id="IPR039425">
    <property type="entry name" value="RNA_pol_sigma-70-like"/>
</dbReference>
<accession>A0A2S7U3T3</accession>
<evidence type="ECO:0000256" key="3">
    <source>
        <dbReference type="ARBA" id="ARBA00023163"/>
    </source>
</evidence>
<evidence type="ECO:0000313" key="5">
    <source>
        <dbReference type="Proteomes" id="UP000239907"/>
    </source>
</evidence>
<dbReference type="PANTHER" id="PTHR43133:SF51">
    <property type="entry name" value="RNA POLYMERASE SIGMA FACTOR"/>
    <property type="match status" value="1"/>
</dbReference>
<proteinExistence type="predicted"/>
<protein>
    <recommendedName>
        <fullName evidence="6">RNA polymerase subunit sigma-24</fullName>
    </recommendedName>
</protein>
<evidence type="ECO:0000313" key="4">
    <source>
        <dbReference type="EMBL" id="PQJ28972.1"/>
    </source>
</evidence>